<keyword evidence="13" id="KW-1185">Reference proteome</keyword>
<evidence type="ECO:0000256" key="6">
    <source>
        <dbReference type="ARBA" id="ARBA00023139"/>
    </source>
</evidence>
<keyword evidence="4 10" id="KW-1133">Transmembrane helix</keyword>
<dbReference type="EMBL" id="JBFXLQ010000006">
    <property type="protein sequence ID" value="KAL2870480.1"/>
    <property type="molecule type" value="Genomic_DNA"/>
</dbReference>
<dbReference type="EC" id="2.3.1.225" evidence="10"/>
<reference evidence="12 13" key="1">
    <citation type="submission" date="2024-07" db="EMBL/GenBank/DDBJ databases">
        <title>Section-level genome sequencing and comparative genomics of Aspergillus sections Usti and Cavernicolus.</title>
        <authorList>
            <consortium name="Lawrence Berkeley National Laboratory"/>
            <person name="Nybo J.L."/>
            <person name="Vesth T.C."/>
            <person name="Theobald S."/>
            <person name="Frisvad J.C."/>
            <person name="Larsen T.O."/>
            <person name="Kjaerboelling I."/>
            <person name="Rothschild-Mancinelli K."/>
            <person name="Lyhne E.K."/>
            <person name="Kogle M.E."/>
            <person name="Barry K."/>
            <person name="Clum A."/>
            <person name="Na H."/>
            <person name="Ledsgaard L."/>
            <person name="Lin J."/>
            <person name="Lipzen A."/>
            <person name="Kuo A."/>
            <person name="Riley R."/>
            <person name="Mondo S."/>
            <person name="Labutti K."/>
            <person name="Haridas S."/>
            <person name="Pangalinan J."/>
            <person name="Salamov A.A."/>
            <person name="Simmons B.A."/>
            <person name="Magnuson J.K."/>
            <person name="Chen J."/>
            <person name="Drula E."/>
            <person name="Henrissat B."/>
            <person name="Wiebenga A."/>
            <person name="Lubbers R.J."/>
            <person name="Gomes A.C."/>
            <person name="Macurrencykelacurrency M.R."/>
            <person name="Stajich J."/>
            <person name="Grigoriev I.V."/>
            <person name="Mortensen U.H."/>
            <person name="De Vries R.P."/>
            <person name="Baker S.E."/>
            <person name="Andersen M.R."/>
        </authorList>
    </citation>
    <scope>NUCLEOTIDE SEQUENCE [LARGE SCALE GENOMIC DNA]</scope>
    <source>
        <strain evidence="12 13">CBS 449.75</strain>
    </source>
</reference>
<feature type="domain" description="Palmitoyltransferase DHHC" evidence="11">
    <location>
        <begin position="154"/>
        <end position="297"/>
    </location>
</feature>
<organism evidence="12 13">
    <name type="scientific">Aspergillus lucknowensis</name>
    <dbReference type="NCBI Taxonomy" id="176173"/>
    <lineage>
        <taxon>Eukaryota</taxon>
        <taxon>Fungi</taxon>
        <taxon>Dikarya</taxon>
        <taxon>Ascomycota</taxon>
        <taxon>Pezizomycotina</taxon>
        <taxon>Eurotiomycetes</taxon>
        <taxon>Eurotiomycetidae</taxon>
        <taxon>Eurotiales</taxon>
        <taxon>Aspergillaceae</taxon>
        <taxon>Aspergillus</taxon>
        <taxon>Aspergillus subgen. Nidulantes</taxon>
    </lineage>
</organism>
<evidence type="ECO:0000256" key="10">
    <source>
        <dbReference type="RuleBase" id="RU079119"/>
    </source>
</evidence>
<evidence type="ECO:0000256" key="2">
    <source>
        <dbReference type="ARBA" id="ARBA00022679"/>
    </source>
</evidence>
<dbReference type="PROSITE" id="PS50216">
    <property type="entry name" value="DHHC"/>
    <property type="match status" value="1"/>
</dbReference>
<evidence type="ECO:0000256" key="7">
    <source>
        <dbReference type="ARBA" id="ARBA00023288"/>
    </source>
</evidence>
<accession>A0ABR4M172</accession>
<evidence type="ECO:0000256" key="5">
    <source>
        <dbReference type="ARBA" id="ARBA00023136"/>
    </source>
</evidence>
<evidence type="ECO:0000313" key="13">
    <source>
        <dbReference type="Proteomes" id="UP001610432"/>
    </source>
</evidence>
<dbReference type="InterPro" id="IPR039859">
    <property type="entry name" value="PFA4/ZDH16/20/ERF2-like"/>
</dbReference>
<dbReference type="Proteomes" id="UP001610432">
    <property type="component" value="Unassembled WGS sequence"/>
</dbReference>
<comment type="similarity">
    <text evidence="10">Belongs to the DHHC palmitoyltransferase family.</text>
</comment>
<evidence type="ECO:0000313" key="12">
    <source>
        <dbReference type="EMBL" id="KAL2870480.1"/>
    </source>
</evidence>
<feature type="transmembrane region" description="Helical" evidence="10">
    <location>
        <begin position="109"/>
        <end position="132"/>
    </location>
</feature>
<proteinExistence type="inferred from homology"/>
<comment type="subcellular location">
    <subcellularLocation>
        <location evidence="1">Membrane</location>
        <topology evidence="1">Multi-pass membrane protein</topology>
    </subcellularLocation>
</comment>
<evidence type="ECO:0000256" key="8">
    <source>
        <dbReference type="ARBA" id="ARBA00023315"/>
    </source>
</evidence>
<keyword evidence="8 10" id="KW-0012">Acyltransferase</keyword>
<comment type="catalytic activity">
    <reaction evidence="9 10">
        <text>L-cysteinyl-[protein] + hexadecanoyl-CoA = S-hexadecanoyl-L-cysteinyl-[protein] + CoA</text>
        <dbReference type="Rhea" id="RHEA:36683"/>
        <dbReference type="Rhea" id="RHEA-COMP:10131"/>
        <dbReference type="Rhea" id="RHEA-COMP:11032"/>
        <dbReference type="ChEBI" id="CHEBI:29950"/>
        <dbReference type="ChEBI" id="CHEBI:57287"/>
        <dbReference type="ChEBI" id="CHEBI:57379"/>
        <dbReference type="ChEBI" id="CHEBI:74151"/>
        <dbReference type="EC" id="2.3.1.225"/>
    </reaction>
</comment>
<dbReference type="PANTHER" id="PTHR22883:SF480">
    <property type="entry name" value="PALMITOYLTRANSFERASE SWF1"/>
    <property type="match status" value="1"/>
</dbReference>
<dbReference type="GeneID" id="98143452"/>
<dbReference type="InterPro" id="IPR001594">
    <property type="entry name" value="Palmitoyltrfase_DHHC"/>
</dbReference>
<name>A0ABR4M172_9EURO</name>
<evidence type="ECO:0000256" key="9">
    <source>
        <dbReference type="ARBA" id="ARBA00048048"/>
    </source>
</evidence>
<evidence type="ECO:0000256" key="3">
    <source>
        <dbReference type="ARBA" id="ARBA00022692"/>
    </source>
</evidence>
<dbReference type="RefSeq" id="XP_070889459.1">
    <property type="nucleotide sequence ID" value="XM_071028380.1"/>
</dbReference>
<gene>
    <name evidence="12" type="ORF">BJX67DRAFT_345854</name>
</gene>
<keyword evidence="5 10" id="KW-0472">Membrane</keyword>
<protein>
    <recommendedName>
        <fullName evidence="10">Palmitoyltransferase</fullName>
        <ecNumber evidence="10">2.3.1.225</ecNumber>
    </recommendedName>
</protein>
<dbReference type="PANTHER" id="PTHR22883">
    <property type="entry name" value="ZINC FINGER DHHC DOMAIN CONTAINING PROTEIN"/>
    <property type="match status" value="1"/>
</dbReference>
<evidence type="ECO:0000259" key="11">
    <source>
        <dbReference type="Pfam" id="PF01529"/>
    </source>
</evidence>
<comment type="domain">
    <text evidence="10">The DHHC domain is required for palmitoyltransferase activity.</text>
</comment>
<feature type="transmembrane region" description="Helical" evidence="10">
    <location>
        <begin position="6"/>
        <end position="29"/>
    </location>
</feature>
<sequence>MGALQTIALAILGFSAFVFVALFGRLPFFRKTPIGFLYRTIWIYIPNGISYLDSCLFGGYILSCWNRAGNYVFYENHPLVLIFFTSLLLVGELIFIPSAWPRVSMIHRVCIPIAIGLPYIFLYFSVVCKSFITLENHDQEMKRYPYDKVIFQPGHRCTTCDFVKPARSKHCSYCKGCISRQDHHCIWLMNCVGLNNYHYFLSLLLSLSVMLTYGSFIGYSLLSQTLDKLIPRNHPVRTKKQSWTTFFNICAAVIASDTSIGGITMLMLMTAPLAFGFLVYHVYLIWAGMTTNESAKWSDWKDDVADGIAFKLVGGHKRRDSASEPAEIKSSWPVMSDQVLVFTNGEPPKKGHRIGKGSNEVLQPRDSNAEVDARFVQVKSMRELDNIYDLGFWNNLRHVFGFPVGRRSFRT</sequence>
<evidence type="ECO:0000256" key="4">
    <source>
        <dbReference type="ARBA" id="ARBA00022989"/>
    </source>
</evidence>
<feature type="transmembrane region" description="Helical" evidence="10">
    <location>
        <begin position="77"/>
        <end position="97"/>
    </location>
</feature>
<keyword evidence="7" id="KW-0449">Lipoprotein</keyword>
<feature type="transmembrane region" description="Helical" evidence="10">
    <location>
        <begin position="41"/>
        <end position="62"/>
    </location>
</feature>
<dbReference type="Pfam" id="PF01529">
    <property type="entry name" value="DHHC"/>
    <property type="match status" value="1"/>
</dbReference>
<keyword evidence="2 10" id="KW-0808">Transferase</keyword>
<comment type="caution">
    <text evidence="12">The sequence shown here is derived from an EMBL/GenBank/DDBJ whole genome shotgun (WGS) entry which is preliminary data.</text>
</comment>
<feature type="transmembrane region" description="Helical" evidence="10">
    <location>
        <begin position="197"/>
        <end position="222"/>
    </location>
</feature>
<keyword evidence="3 10" id="KW-0812">Transmembrane</keyword>
<keyword evidence="6" id="KW-0564">Palmitate</keyword>
<evidence type="ECO:0000256" key="1">
    <source>
        <dbReference type="ARBA" id="ARBA00004141"/>
    </source>
</evidence>
<feature type="transmembrane region" description="Helical" evidence="10">
    <location>
        <begin position="266"/>
        <end position="286"/>
    </location>
</feature>